<evidence type="ECO:0000313" key="2">
    <source>
        <dbReference type="Proteomes" id="UP000654918"/>
    </source>
</evidence>
<evidence type="ECO:0000313" key="1">
    <source>
        <dbReference type="EMBL" id="KAF6824998.1"/>
    </source>
</evidence>
<name>A0A8H6K5B0_9PEZI</name>
<organism evidence="1 2">
    <name type="scientific">Colletotrichum plurivorum</name>
    <dbReference type="NCBI Taxonomy" id="2175906"/>
    <lineage>
        <taxon>Eukaryota</taxon>
        <taxon>Fungi</taxon>
        <taxon>Dikarya</taxon>
        <taxon>Ascomycota</taxon>
        <taxon>Pezizomycotina</taxon>
        <taxon>Sordariomycetes</taxon>
        <taxon>Hypocreomycetidae</taxon>
        <taxon>Glomerellales</taxon>
        <taxon>Glomerellaceae</taxon>
        <taxon>Colletotrichum</taxon>
        <taxon>Colletotrichum orchidearum species complex</taxon>
    </lineage>
</organism>
<accession>A0A8H6K5B0</accession>
<protein>
    <submittedName>
        <fullName evidence="1">Uncharacterized protein</fullName>
    </submittedName>
</protein>
<reference evidence="1" key="1">
    <citation type="journal article" date="2020" name="Phytopathology">
        <title>Genome Sequence Resources of Colletotrichum truncatum, C. plurivorum, C. musicola, and C. sojae: Four Species Pathogenic to Soybean (Glycine max).</title>
        <authorList>
            <person name="Rogerio F."/>
            <person name="Boufleur T.R."/>
            <person name="Ciampi-Guillardi M."/>
            <person name="Sukno S.A."/>
            <person name="Thon M.R."/>
            <person name="Massola Junior N.S."/>
            <person name="Baroncelli R."/>
        </authorList>
    </citation>
    <scope>NUCLEOTIDE SEQUENCE</scope>
    <source>
        <strain evidence="1">LFN00145</strain>
    </source>
</reference>
<proteinExistence type="predicted"/>
<dbReference type="EMBL" id="WIGO01000182">
    <property type="protein sequence ID" value="KAF6824998.1"/>
    <property type="molecule type" value="Genomic_DNA"/>
</dbReference>
<dbReference type="Proteomes" id="UP000654918">
    <property type="component" value="Unassembled WGS sequence"/>
</dbReference>
<sequence length="282" mass="30457">MPGLLLDSISLTLTSAYSPILHPSHHLRRQPRVYRLTTAALPRFCRSRPFSDTVSSSSDNLHCNFNCIRSTLCAPLIFAKSRVWSYSCGGSVSRGYIALSTGALCDVDVTEVLAISQNPRYGVDGLQASNGECCAFGSEWRLKPNSSGIHLACWCFGVVREESAGITPHTSQRAVLPATDRECVTRRLTGSGHASAESPEESITLANEMDTLSCWCLRQLSARADSVAVLIALAVLARLGVRGRPSNFHSTDLHRAAPRHAGDSNAVIIAVIIVFPEPEAHT</sequence>
<dbReference type="AlphaFoldDB" id="A0A8H6K5B0"/>
<keyword evidence="2" id="KW-1185">Reference proteome</keyword>
<gene>
    <name evidence="1" type="ORF">CPLU01_10535</name>
</gene>
<comment type="caution">
    <text evidence="1">The sequence shown here is derived from an EMBL/GenBank/DDBJ whole genome shotgun (WGS) entry which is preliminary data.</text>
</comment>